<evidence type="ECO:0000256" key="1">
    <source>
        <dbReference type="ARBA" id="ARBA00022448"/>
    </source>
</evidence>
<keyword evidence="1" id="KW-0813">Transport</keyword>
<dbReference type="Proteomes" id="UP000655830">
    <property type="component" value="Unassembled WGS sequence"/>
</dbReference>
<dbReference type="RefSeq" id="WP_249332776.1">
    <property type="nucleotide sequence ID" value="NZ_JACRSY010000014.1"/>
</dbReference>
<evidence type="ECO:0000259" key="4">
    <source>
        <dbReference type="PROSITE" id="PS50893"/>
    </source>
</evidence>
<dbReference type="PROSITE" id="PS00211">
    <property type="entry name" value="ABC_TRANSPORTER_1"/>
    <property type="match status" value="1"/>
</dbReference>
<dbReference type="AlphaFoldDB" id="A0A926EGH9"/>
<dbReference type="Pfam" id="PF00005">
    <property type="entry name" value="ABC_tran"/>
    <property type="match status" value="1"/>
</dbReference>
<dbReference type="GO" id="GO:0016887">
    <property type="term" value="F:ATP hydrolysis activity"/>
    <property type="evidence" value="ECO:0007669"/>
    <property type="project" value="InterPro"/>
</dbReference>
<dbReference type="InterPro" id="IPR017871">
    <property type="entry name" value="ABC_transporter-like_CS"/>
</dbReference>
<dbReference type="EMBL" id="JACRSY010000014">
    <property type="protein sequence ID" value="MBC8579868.1"/>
    <property type="molecule type" value="Genomic_DNA"/>
</dbReference>
<organism evidence="5 6">
    <name type="scientific">Zhenhengia yiwuensis</name>
    <dbReference type="NCBI Taxonomy" id="2763666"/>
    <lineage>
        <taxon>Bacteria</taxon>
        <taxon>Bacillati</taxon>
        <taxon>Bacillota</taxon>
        <taxon>Clostridia</taxon>
        <taxon>Lachnospirales</taxon>
        <taxon>Lachnospiraceae</taxon>
        <taxon>Zhenhengia</taxon>
    </lineage>
</organism>
<dbReference type="SMART" id="SM00382">
    <property type="entry name" value="AAA"/>
    <property type="match status" value="1"/>
</dbReference>
<dbReference type="Gene3D" id="3.40.50.300">
    <property type="entry name" value="P-loop containing nucleotide triphosphate hydrolases"/>
    <property type="match status" value="1"/>
</dbReference>
<dbReference type="SUPFAM" id="SSF52540">
    <property type="entry name" value="P-loop containing nucleoside triphosphate hydrolases"/>
    <property type="match status" value="1"/>
</dbReference>
<dbReference type="InterPro" id="IPR050093">
    <property type="entry name" value="ABC_SmlMolc_Importer"/>
</dbReference>
<dbReference type="PANTHER" id="PTHR42781">
    <property type="entry name" value="SPERMIDINE/PUTRESCINE IMPORT ATP-BINDING PROTEIN POTA"/>
    <property type="match status" value="1"/>
</dbReference>
<name>A0A926EGH9_9FIRM</name>
<reference evidence="5" key="1">
    <citation type="submission" date="2020-08" db="EMBL/GenBank/DDBJ databases">
        <title>Genome public.</title>
        <authorList>
            <person name="Liu C."/>
            <person name="Sun Q."/>
        </authorList>
    </citation>
    <scope>NUCLEOTIDE SEQUENCE</scope>
    <source>
        <strain evidence="5">NSJ-12</strain>
    </source>
</reference>
<comment type="caution">
    <text evidence="5">The sequence shown here is derived from an EMBL/GenBank/DDBJ whole genome shotgun (WGS) entry which is preliminary data.</text>
</comment>
<dbReference type="PROSITE" id="PS50893">
    <property type="entry name" value="ABC_TRANSPORTER_2"/>
    <property type="match status" value="1"/>
</dbReference>
<evidence type="ECO:0000256" key="2">
    <source>
        <dbReference type="ARBA" id="ARBA00022741"/>
    </source>
</evidence>
<dbReference type="GO" id="GO:0005524">
    <property type="term" value="F:ATP binding"/>
    <property type="evidence" value="ECO:0007669"/>
    <property type="project" value="UniProtKB-KW"/>
</dbReference>
<keyword evidence="3 5" id="KW-0067">ATP-binding</keyword>
<dbReference type="InterPro" id="IPR027417">
    <property type="entry name" value="P-loop_NTPase"/>
</dbReference>
<protein>
    <submittedName>
        <fullName evidence="5">ABC transporter ATP-binding protein</fullName>
    </submittedName>
</protein>
<dbReference type="InterPro" id="IPR003593">
    <property type="entry name" value="AAA+_ATPase"/>
</dbReference>
<evidence type="ECO:0000256" key="3">
    <source>
        <dbReference type="ARBA" id="ARBA00022840"/>
    </source>
</evidence>
<keyword evidence="2" id="KW-0547">Nucleotide-binding</keyword>
<gene>
    <name evidence="5" type="ORF">H8718_10045</name>
</gene>
<sequence>MIEIKNLSKIYKDEFLYRNFNCAFEENKVNVILGSSGSGKTTLFRMMLGLEKYEAGQILGFNHKKIAVVFQEDRLVEWMNVYDNVAFVLKSSVEKQEMDKLINKALELVELIDYVNYSVKDLSGGMQRRVVLARAIVCRDSILFMDEPFKGLDDELRLRIITRLKVHWRENRTTVFLITHSQQEGMLLGDIIYKLAEKPVKFYKI</sequence>
<evidence type="ECO:0000313" key="5">
    <source>
        <dbReference type="EMBL" id="MBC8579868.1"/>
    </source>
</evidence>
<accession>A0A926EGH9</accession>
<proteinExistence type="predicted"/>
<dbReference type="InterPro" id="IPR003439">
    <property type="entry name" value="ABC_transporter-like_ATP-bd"/>
</dbReference>
<feature type="domain" description="ABC transporter" evidence="4">
    <location>
        <begin position="2"/>
        <end position="205"/>
    </location>
</feature>
<dbReference type="PANTHER" id="PTHR42781:SF8">
    <property type="entry name" value="BICARBONATE TRANSPORT ATP-BINDING PROTEIN CMPC"/>
    <property type="match status" value="1"/>
</dbReference>
<keyword evidence="6" id="KW-1185">Reference proteome</keyword>
<evidence type="ECO:0000313" key="6">
    <source>
        <dbReference type="Proteomes" id="UP000655830"/>
    </source>
</evidence>